<name>A0A3N2R6U1_9RHOB</name>
<comment type="caution">
    <text evidence="2">The sequence shown here is derived from an EMBL/GenBank/DDBJ whole genome shotgun (WGS) entry which is preliminary data.</text>
</comment>
<organism evidence="2 3">
    <name type="scientific">Histidinibacterium lentulum</name>
    <dbReference type="NCBI Taxonomy" id="2480588"/>
    <lineage>
        <taxon>Bacteria</taxon>
        <taxon>Pseudomonadati</taxon>
        <taxon>Pseudomonadota</taxon>
        <taxon>Alphaproteobacteria</taxon>
        <taxon>Rhodobacterales</taxon>
        <taxon>Paracoccaceae</taxon>
        <taxon>Histidinibacterium</taxon>
    </lineage>
</organism>
<keyword evidence="1 2" id="KW-0808">Transferase</keyword>
<evidence type="ECO:0000256" key="1">
    <source>
        <dbReference type="ARBA" id="ARBA00022679"/>
    </source>
</evidence>
<dbReference type="Gene3D" id="3.40.50.10540">
    <property type="entry name" value="Crotonobetainyl-coa:carnitine coa-transferase, domain 1"/>
    <property type="match status" value="1"/>
</dbReference>
<dbReference type="SUPFAM" id="SSF89796">
    <property type="entry name" value="CoA-transferase family III (CaiB/BaiF)"/>
    <property type="match status" value="1"/>
</dbReference>
<dbReference type="GO" id="GO:0008410">
    <property type="term" value="F:CoA-transferase activity"/>
    <property type="evidence" value="ECO:0007669"/>
    <property type="project" value="TreeGrafter"/>
</dbReference>
<dbReference type="InterPro" id="IPR023606">
    <property type="entry name" value="CoA-Trfase_III_dom_1_sf"/>
</dbReference>
<protein>
    <submittedName>
        <fullName evidence="2">CoA transferase</fullName>
    </submittedName>
</protein>
<dbReference type="Pfam" id="PF02515">
    <property type="entry name" value="CoA_transf_3"/>
    <property type="match status" value="1"/>
</dbReference>
<dbReference type="OrthoDB" id="7208981at2"/>
<evidence type="ECO:0000313" key="3">
    <source>
        <dbReference type="Proteomes" id="UP000268016"/>
    </source>
</evidence>
<dbReference type="InterPro" id="IPR003673">
    <property type="entry name" value="CoA-Trfase_fam_III"/>
</dbReference>
<gene>
    <name evidence="2" type="ORF">EAT49_07895</name>
</gene>
<dbReference type="InterPro" id="IPR044855">
    <property type="entry name" value="CoA-Trfase_III_dom3_sf"/>
</dbReference>
<dbReference type="PANTHER" id="PTHR48207:SF3">
    <property type="entry name" value="SUCCINATE--HYDROXYMETHYLGLUTARATE COA-TRANSFERASE"/>
    <property type="match status" value="1"/>
</dbReference>
<dbReference type="RefSeq" id="WP_123641748.1">
    <property type="nucleotide sequence ID" value="NZ_ML119083.1"/>
</dbReference>
<sequence length="387" mass="40947">MTSLSGVRVLDLTRILAGPLCTMILGDMGADVVKVEPPSGDDTRTWGPPHSGGEAAYYLGVNRNKRGIVLDLSSDEGRESLASLIRTCDVLIENYKLGTLDKWGLGDDWLREHAPRVVRCSITGYGQTGPKAHLPGYDFILQAESGLMSITGPVDSEPVKHGVAIVDIATGLYAAISILGALNARHATGLGQSVTVSLYQTGISLLCNVAANALASGKPSGRFGNGHPNIVPYRTFTAADGELALAVGNDQQFARFAEVAGHPEWAADERMTTNSARVTNRALVDGAIAAVVARRSVADWVTGLRKVGVPCGPVNSVQTALDEEQTAALGMIAEIEHPLAGVIRSVAPAFTMGMTPPAIRRAPPTLGQHTEEIMERLRRDPASVWDS</sequence>
<dbReference type="Proteomes" id="UP000268016">
    <property type="component" value="Unassembled WGS sequence"/>
</dbReference>
<keyword evidence="3" id="KW-1185">Reference proteome</keyword>
<dbReference type="PANTHER" id="PTHR48207">
    <property type="entry name" value="SUCCINATE--HYDROXYMETHYLGLUTARATE COA-TRANSFERASE"/>
    <property type="match status" value="1"/>
</dbReference>
<dbReference type="Gene3D" id="3.30.1540.10">
    <property type="entry name" value="formyl-coa transferase, domain 3"/>
    <property type="match status" value="1"/>
</dbReference>
<proteinExistence type="predicted"/>
<evidence type="ECO:0000313" key="2">
    <source>
        <dbReference type="EMBL" id="ROU03200.1"/>
    </source>
</evidence>
<dbReference type="AlphaFoldDB" id="A0A3N2R6U1"/>
<reference evidence="2 3" key="1">
    <citation type="submission" date="2018-10" db="EMBL/GenBank/DDBJ databases">
        <title>Histidinibacterium lentulum gen. nov., sp. nov., a marine bacterium from the culture broth of Picochlorum sp. 122.</title>
        <authorList>
            <person name="Wang G."/>
        </authorList>
    </citation>
    <scope>NUCLEOTIDE SEQUENCE [LARGE SCALE GENOMIC DNA]</scope>
    <source>
        <strain evidence="2 3">B17</strain>
    </source>
</reference>
<accession>A0A3N2R6U1</accession>
<dbReference type="InterPro" id="IPR050483">
    <property type="entry name" value="CoA-transferase_III_domain"/>
</dbReference>
<dbReference type="EMBL" id="RDRB01000003">
    <property type="protein sequence ID" value="ROU03200.1"/>
    <property type="molecule type" value="Genomic_DNA"/>
</dbReference>